<name>A0ABY5NRV8_9FLAO</name>
<proteinExistence type="predicted"/>
<dbReference type="EMBL" id="CP102382">
    <property type="protein sequence ID" value="UUV21296.1"/>
    <property type="molecule type" value="Genomic_DNA"/>
</dbReference>
<evidence type="ECO:0000313" key="1">
    <source>
        <dbReference type="EMBL" id="UUV21296.1"/>
    </source>
</evidence>
<dbReference type="RefSeq" id="WP_257499223.1">
    <property type="nucleotide sequence ID" value="NZ_CP102382.1"/>
</dbReference>
<evidence type="ECO:0000313" key="2">
    <source>
        <dbReference type="Proteomes" id="UP001317001"/>
    </source>
</evidence>
<protein>
    <submittedName>
        <fullName evidence="1">Uncharacterized protein</fullName>
    </submittedName>
</protein>
<keyword evidence="2" id="KW-1185">Reference proteome</keyword>
<accession>A0ABY5NRV8</accession>
<gene>
    <name evidence="1" type="ORF">NPX36_13350</name>
</gene>
<organism evidence="1 2">
    <name type="scientific">Paenimyroides aestuarii</name>
    <dbReference type="NCBI Taxonomy" id="2968490"/>
    <lineage>
        <taxon>Bacteria</taxon>
        <taxon>Pseudomonadati</taxon>
        <taxon>Bacteroidota</taxon>
        <taxon>Flavobacteriia</taxon>
        <taxon>Flavobacteriales</taxon>
        <taxon>Flavobacteriaceae</taxon>
        <taxon>Paenimyroides</taxon>
    </lineage>
</organism>
<reference evidence="1 2" key="1">
    <citation type="submission" date="2022-08" db="EMBL/GenBank/DDBJ databases">
        <title>Myroides zhujiangensis sp. nov., a novel bacterium isolated from sediment in the Pearl River Estuary.</title>
        <authorList>
            <person name="Cui L."/>
        </authorList>
    </citation>
    <scope>NUCLEOTIDE SEQUENCE [LARGE SCALE GENOMIC DNA]</scope>
    <source>
        <strain evidence="1 2">SCSIO 72103</strain>
    </source>
</reference>
<dbReference type="Proteomes" id="UP001317001">
    <property type="component" value="Chromosome"/>
</dbReference>
<sequence length="279" mass="32580">MGYDVSYHPISEDQIKEWYWDIDFTKILENDFSEVEEVAKKYQLDDFYKEKYLDTIKHATNVKPEEMFEVSHGYFIAVIQGFFSKYFYTRGSAFSFLIDDDAFFEQYIKSWQEFSPFTFDNPIANRIVQNYSSGVYIPKENVVALLNDYHTNEEVKSKLDAFFSHNRIAIFLKALEAAKELNVGLLEATEVVEPNPMNLNDSVCYSNLFNCDPEGALLYQEAVMEQFKEIEKRENLAPNTIINNAERKVIHQEPITTNKNNESETSKAKPSFWKRLFGS</sequence>